<dbReference type="GO" id="GO:0070401">
    <property type="term" value="F:NADP+ binding"/>
    <property type="evidence" value="ECO:0007669"/>
    <property type="project" value="InterPro"/>
</dbReference>
<dbReference type="UniPathway" id="UPA00068">
    <property type="reaction ID" value="UER00108"/>
</dbReference>
<name>D1B8T1_THEAS</name>
<dbReference type="Proteomes" id="UP000002030">
    <property type="component" value="Chromosome"/>
</dbReference>
<dbReference type="EnsemblBacteria" id="ACZ18684">
    <property type="protein sequence ID" value="ACZ18684"/>
    <property type="gene ID" value="Taci_0448"/>
</dbReference>
<dbReference type="Gene3D" id="3.40.50.720">
    <property type="entry name" value="NAD(P)-binding Rossmann-like Domain"/>
    <property type="match status" value="1"/>
</dbReference>
<dbReference type="InterPro" id="IPR036291">
    <property type="entry name" value="NAD(P)-bd_dom_sf"/>
</dbReference>
<comment type="catalytic activity">
    <reaction evidence="4">
        <text>N-acetyl-L-glutamate 5-semialdehyde + phosphate + NADP(+) = N-acetyl-L-glutamyl 5-phosphate + NADPH + H(+)</text>
        <dbReference type="Rhea" id="RHEA:21588"/>
        <dbReference type="ChEBI" id="CHEBI:15378"/>
        <dbReference type="ChEBI" id="CHEBI:29123"/>
        <dbReference type="ChEBI" id="CHEBI:43474"/>
        <dbReference type="ChEBI" id="CHEBI:57783"/>
        <dbReference type="ChEBI" id="CHEBI:57936"/>
        <dbReference type="ChEBI" id="CHEBI:58349"/>
        <dbReference type="EC" id="1.2.1.38"/>
    </reaction>
</comment>
<dbReference type="HOGENOM" id="CLU_006384_0_0_0"/>
<sequence>MYRVAIMGASGLAGGEILRILANHGGFRVSLVTSASSTGRPVRQAHPHLAYAYRDLTFSPEEAVLEGEWDLIFLALPHRKSAPWIRRLMPLLEGGRRLVDLSGDFRLRDTEAHRRWYGEDPAEDLRGAFVYGLPELHREEIRFASLVSGVGCNATAATLAALPLVRSGLSEAVLQWWFECRVGSSEGGSVPNEGGMHVFRSRTMRVVSCFSHRHLGEVSQELRIPEEAMSLTVTSVEMVRGVQCLLSAPLREPLTEGDLWRALRSAYGTEPFVDLCPPRPGHMRLPDPRLVLGSNRALVGFSLSDDRRRLLVGCAIDNLMKGAAGTAVQCANLMFRLPEEQGLIMPPAYPA</sequence>
<dbReference type="CDD" id="cd17895">
    <property type="entry name" value="AGPR_1_N"/>
    <property type="match status" value="1"/>
</dbReference>
<evidence type="ECO:0000313" key="6">
    <source>
        <dbReference type="EMBL" id="ACZ18684.1"/>
    </source>
</evidence>
<protein>
    <recommendedName>
        <fullName evidence="4">N-acetyl-gamma-glutamyl-phosphate reductase</fullName>
        <shortName evidence="4">AGPR</shortName>
        <ecNumber evidence="4">1.2.1.38</ecNumber>
    </recommendedName>
    <alternativeName>
        <fullName evidence="4">N-acetyl-glutamate semialdehyde dehydrogenase</fullName>
        <shortName evidence="4">NAGSA dehydrogenase</shortName>
    </alternativeName>
</protein>
<dbReference type="GO" id="GO:0005737">
    <property type="term" value="C:cytoplasm"/>
    <property type="evidence" value="ECO:0007669"/>
    <property type="project" value="UniProtKB-SubCell"/>
</dbReference>
<comment type="pathway">
    <text evidence="4">Amino-acid biosynthesis; L-arginine biosynthesis; N(2)-acetyl-L-ornithine from L-glutamate: step 3/4.</text>
</comment>
<dbReference type="GO" id="GO:0051287">
    <property type="term" value="F:NAD binding"/>
    <property type="evidence" value="ECO:0007669"/>
    <property type="project" value="InterPro"/>
</dbReference>
<dbReference type="Pfam" id="PF01118">
    <property type="entry name" value="Semialdhyde_dh"/>
    <property type="match status" value="1"/>
</dbReference>
<dbReference type="PANTHER" id="PTHR32338:SF11">
    <property type="entry name" value="[LYSW]-L-2-AMINOADIPATE_[LYSW]-L-GLUTAMATE PHOSPHATE REDUCTASE-RELATED"/>
    <property type="match status" value="1"/>
</dbReference>
<dbReference type="InterPro" id="IPR050085">
    <property type="entry name" value="AGPR"/>
</dbReference>
<dbReference type="KEGG" id="tai:Taci_0448"/>
<keyword evidence="1 4" id="KW-0028">Amino-acid biosynthesis</keyword>
<feature type="active site" evidence="4">
    <location>
        <position position="152"/>
    </location>
</feature>
<dbReference type="PANTHER" id="PTHR32338">
    <property type="entry name" value="N-ACETYL-GAMMA-GLUTAMYL-PHOSPHATE REDUCTASE, CHLOROPLASTIC-RELATED-RELATED"/>
    <property type="match status" value="1"/>
</dbReference>
<dbReference type="PATRIC" id="fig|525903.6.peg.453"/>
<dbReference type="GO" id="GO:0006526">
    <property type="term" value="P:L-arginine biosynthetic process"/>
    <property type="evidence" value="ECO:0007669"/>
    <property type="project" value="UniProtKB-UniRule"/>
</dbReference>
<dbReference type="OrthoDB" id="9801289at2"/>
<evidence type="ECO:0000256" key="3">
    <source>
        <dbReference type="ARBA" id="ARBA00023002"/>
    </source>
</evidence>
<dbReference type="SMART" id="SM00859">
    <property type="entry name" value="Semialdhyde_dh"/>
    <property type="match status" value="1"/>
</dbReference>
<dbReference type="Pfam" id="PF22698">
    <property type="entry name" value="Semialdhyde_dhC_1"/>
    <property type="match status" value="1"/>
</dbReference>
<dbReference type="InterPro" id="IPR058924">
    <property type="entry name" value="AGPR_dimerisation_dom"/>
</dbReference>
<dbReference type="STRING" id="525903.Taci_0448"/>
<organism evidence="6 7">
    <name type="scientific">Thermanaerovibrio acidaminovorans (strain ATCC 49978 / DSM 6589 / Su883)</name>
    <name type="common">Selenomonas acidaminovorans</name>
    <dbReference type="NCBI Taxonomy" id="525903"/>
    <lineage>
        <taxon>Bacteria</taxon>
        <taxon>Thermotogati</taxon>
        <taxon>Synergistota</taxon>
        <taxon>Synergistia</taxon>
        <taxon>Synergistales</taxon>
        <taxon>Synergistaceae</taxon>
        <taxon>Thermanaerovibrio</taxon>
    </lineage>
</organism>
<keyword evidence="4" id="KW-0963">Cytoplasm</keyword>
<keyword evidence="3 4" id="KW-0560">Oxidoreductase</keyword>
<dbReference type="Gene3D" id="3.30.360.10">
    <property type="entry name" value="Dihydrodipicolinate Reductase, domain 2"/>
    <property type="match status" value="1"/>
</dbReference>
<dbReference type="EMBL" id="CP001818">
    <property type="protein sequence ID" value="ACZ18684.1"/>
    <property type="molecule type" value="Genomic_DNA"/>
</dbReference>
<evidence type="ECO:0000259" key="5">
    <source>
        <dbReference type="SMART" id="SM00859"/>
    </source>
</evidence>
<dbReference type="SUPFAM" id="SSF55347">
    <property type="entry name" value="Glyceraldehyde-3-phosphate dehydrogenase-like, C-terminal domain"/>
    <property type="match status" value="1"/>
</dbReference>
<keyword evidence="4" id="KW-0055">Arginine biosynthesis</keyword>
<keyword evidence="2 4" id="KW-0521">NADP</keyword>
<dbReference type="GO" id="GO:0003942">
    <property type="term" value="F:N-acetyl-gamma-glutamyl-phosphate reductase activity"/>
    <property type="evidence" value="ECO:0007669"/>
    <property type="project" value="UniProtKB-UniRule"/>
</dbReference>
<dbReference type="AlphaFoldDB" id="D1B8T1"/>
<dbReference type="HAMAP" id="MF_00150">
    <property type="entry name" value="ArgC_type1"/>
    <property type="match status" value="1"/>
</dbReference>
<comment type="subcellular location">
    <subcellularLocation>
        <location evidence="4">Cytoplasm</location>
    </subcellularLocation>
</comment>
<dbReference type="SUPFAM" id="SSF51735">
    <property type="entry name" value="NAD(P)-binding Rossmann-fold domains"/>
    <property type="match status" value="1"/>
</dbReference>
<dbReference type="EC" id="1.2.1.38" evidence="4"/>
<evidence type="ECO:0000256" key="2">
    <source>
        <dbReference type="ARBA" id="ARBA00022857"/>
    </source>
</evidence>
<dbReference type="InterPro" id="IPR000706">
    <property type="entry name" value="AGPR_type-1"/>
</dbReference>
<dbReference type="NCBIfam" id="TIGR01850">
    <property type="entry name" value="argC"/>
    <property type="match status" value="1"/>
</dbReference>
<feature type="domain" description="Semialdehyde dehydrogenase NAD-binding" evidence="5">
    <location>
        <begin position="3"/>
        <end position="144"/>
    </location>
</feature>
<keyword evidence="7" id="KW-1185">Reference proteome</keyword>
<evidence type="ECO:0000256" key="4">
    <source>
        <dbReference type="HAMAP-Rule" id="MF_00150"/>
    </source>
</evidence>
<proteinExistence type="inferred from homology"/>
<reference evidence="6 7" key="1">
    <citation type="journal article" date="2009" name="Stand. Genomic Sci.">
        <title>Complete genome sequence of Thermanaerovibrio acidaminovorans type strain (Su883).</title>
        <authorList>
            <person name="Chovatia M."/>
            <person name="Sikorski J."/>
            <person name="Schroder M."/>
            <person name="Lapidus A."/>
            <person name="Nolan M."/>
            <person name="Tice H."/>
            <person name="Glavina Del Rio T."/>
            <person name="Copeland A."/>
            <person name="Cheng J.F."/>
            <person name="Lucas S."/>
            <person name="Chen F."/>
            <person name="Bruce D."/>
            <person name="Goodwin L."/>
            <person name="Pitluck S."/>
            <person name="Ivanova N."/>
            <person name="Mavromatis K."/>
            <person name="Ovchinnikova G."/>
            <person name="Pati A."/>
            <person name="Chen A."/>
            <person name="Palaniappan K."/>
            <person name="Land M."/>
            <person name="Hauser L."/>
            <person name="Chang Y.J."/>
            <person name="Jeffries C.D."/>
            <person name="Chain P."/>
            <person name="Saunders E."/>
            <person name="Detter J.C."/>
            <person name="Brettin T."/>
            <person name="Rohde M."/>
            <person name="Goker M."/>
            <person name="Spring S."/>
            <person name="Bristow J."/>
            <person name="Markowitz V."/>
            <person name="Hugenholtz P."/>
            <person name="Kyrpides N.C."/>
            <person name="Klenk H.P."/>
            <person name="Eisen J.A."/>
        </authorList>
    </citation>
    <scope>NUCLEOTIDE SEQUENCE [LARGE SCALE GENOMIC DNA]</scope>
    <source>
        <strain evidence="7">ATCC 49978 / DSM 6589 / Su883</strain>
    </source>
</reference>
<comment type="function">
    <text evidence="4">Catalyzes the NADPH-dependent reduction of N-acetyl-5-glutamyl phosphate to yield N-acetyl-L-glutamate 5-semialdehyde.</text>
</comment>
<evidence type="ECO:0000256" key="1">
    <source>
        <dbReference type="ARBA" id="ARBA00022605"/>
    </source>
</evidence>
<dbReference type="RefSeq" id="WP_012869200.1">
    <property type="nucleotide sequence ID" value="NC_013522.1"/>
</dbReference>
<gene>
    <name evidence="4" type="primary">argC</name>
    <name evidence="6" type="ordered locus">Taci_0448</name>
</gene>
<comment type="similarity">
    <text evidence="4">Belongs to the NAGSA dehydrogenase family. Type 1 subfamily.</text>
</comment>
<dbReference type="InterPro" id="IPR000534">
    <property type="entry name" value="Semialdehyde_DH_NAD-bd"/>
</dbReference>
<accession>D1B8T1</accession>
<dbReference type="eggNOG" id="COG0002">
    <property type="taxonomic scope" value="Bacteria"/>
</dbReference>
<evidence type="ECO:0000313" key="7">
    <source>
        <dbReference type="Proteomes" id="UP000002030"/>
    </source>
</evidence>